<dbReference type="NCBIfam" id="NF037968">
    <property type="entry name" value="SemiSWEET_2"/>
    <property type="match status" value="1"/>
</dbReference>
<evidence type="ECO:0000256" key="4">
    <source>
        <dbReference type="ARBA" id="ARBA00023136"/>
    </source>
</evidence>
<dbReference type="Proteomes" id="UP000471640">
    <property type="component" value="Unassembled WGS sequence"/>
</dbReference>
<dbReference type="EMBL" id="JAAIJR010000017">
    <property type="protein sequence ID" value="NEX19860.1"/>
    <property type="molecule type" value="Genomic_DNA"/>
</dbReference>
<name>A0A6P1DQP8_9GAMM</name>
<keyword evidence="7" id="KW-1185">Reference proteome</keyword>
<feature type="transmembrane region" description="Helical" evidence="5">
    <location>
        <begin position="59"/>
        <end position="79"/>
    </location>
</feature>
<gene>
    <name evidence="6" type="ORF">G3480_05950</name>
</gene>
<dbReference type="Gene3D" id="1.20.1280.290">
    <property type="match status" value="1"/>
</dbReference>
<evidence type="ECO:0000313" key="6">
    <source>
        <dbReference type="EMBL" id="NEX19860.1"/>
    </source>
</evidence>
<feature type="transmembrane region" description="Helical" evidence="5">
    <location>
        <begin position="36"/>
        <end position="53"/>
    </location>
</feature>
<keyword evidence="3 5" id="KW-1133">Transmembrane helix</keyword>
<dbReference type="AlphaFoldDB" id="A0A6P1DQP8"/>
<dbReference type="InterPro" id="IPR006603">
    <property type="entry name" value="PQ-loop_rpt"/>
</dbReference>
<keyword evidence="4 5" id="KW-0472">Membrane</keyword>
<comment type="subcellular location">
    <subcellularLocation>
        <location evidence="1">Membrane</location>
        <topology evidence="1">Multi-pass membrane protein</topology>
    </subcellularLocation>
</comment>
<evidence type="ECO:0000313" key="7">
    <source>
        <dbReference type="Proteomes" id="UP000471640"/>
    </source>
</evidence>
<evidence type="ECO:0000256" key="5">
    <source>
        <dbReference type="SAM" id="Phobius"/>
    </source>
</evidence>
<comment type="caution">
    <text evidence="6">The sequence shown here is derived from an EMBL/GenBank/DDBJ whole genome shotgun (WGS) entry which is preliminary data.</text>
</comment>
<dbReference type="InterPro" id="IPR047662">
    <property type="entry name" value="SemiSWEET"/>
</dbReference>
<reference evidence="6 7" key="2">
    <citation type="submission" date="2020-02" db="EMBL/GenBank/DDBJ databases">
        <title>Genome sequences of Thiorhodococcus mannitoliphagus and Thiorhodococcus minor, purple sulfur photosynthetic bacteria in the gammaproteobacterial family, Chromatiaceae.</title>
        <authorList>
            <person name="Aviles F.A."/>
            <person name="Meyer T.E."/>
            <person name="Kyndt J.A."/>
        </authorList>
    </citation>
    <scope>NUCLEOTIDE SEQUENCE [LARGE SCALE GENOMIC DNA]</scope>
    <source>
        <strain evidence="6 7">DSM 18266</strain>
    </source>
</reference>
<proteinExistence type="predicted"/>
<reference evidence="7" key="1">
    <citation type="journal article" date="2020" name="Microbiol. Resour. Announc.">
        <title>Draft Genome Sequences of Thiorhodococcus mannitoliphagus and Thiorhodococcus minor, Purple Sulfur Photosynthetic Bacteria in the Gammaproteobacterial Family Chromatiaceae.</title>
        <authorList>
            <person name="Aviles F.A."/>
            <person name="Meyer T.E."/>
            <person name="Kyndt J.A."/>
        </authorList>
    </citation>
    <scope>NUCLEOTIDE SEQUENCE [LARGE SCALE GENOMIC DNA]</scope>
    <source>
        <strain evidence="7">DSM 18266</strain>
    </source>
</reference>
<evidence type="ECO:0008006" key="8">
    <source>
        <dbReference type="Google" id="ProtNLM"/>
    </source>
</evidence>
<keyword evidence="2 5" id="KW-0812">Transmembrane</keyword>
<feature type="transmembrane region" description="Helical" evidence="5">
    <location>
        <begin position="6"/>
        <end position="24"/>
    </location>
</feature>
<evidence type="ECO:0000256" key="2">
    <source>
        <dbReference type="ARBA" id="ARBA00022692"/>
    </source>
</evidence>
<accession>A0A6P1DQP8</accession>
<dbReference type="GO" id="GO:0051119">
    <property type="term" value="F:sugar transmembrane transporter activity"/>
    <property type="evidence" value="ECO:0007669"/>
    <property type="project" value="InterPro"/>
</dbReference>
<protein>
    <recommendedName>
        <fullName evidence="8">SemiSWEET transporter</fullName>
    </recommendedName>
</protein>
<evidence type="ECO:0000256" key="1">
    <source>
        <dbReference type="ARBA" id="ARBA00004141"/>
    </source>
</evidence>
<dbReference type="GO" id="GO:0016020">
    <property type="term" value="C:membrane"/>
    <property type="evidence" value="ECO:0007669"/>
    <property type="project" value="UniProtKB-SubCell"/>
</dbReference>
<sequence length="87" mass="9295">MSSPDLLGYAAAALTTTAFIPQVVKTLRTRDTRAISLGMYLLFSAGVALWGIYGVLLAAWPIILANGVTLLLALVVLAYKLTESRRA</sequence>
<organism evidence="6 7">
    <name type="scientific">Thiorhodococcus mannitoliphagus</name>
    <dbReference type="NCBI Taxonomy" id="329406"/>
    <lineage>
        <taxon>Bacteria</taxon>
        <taxon>Pseudomonadati</taxon>
        <taxon>Pseudomonadota</taxon>
        <taxon>Gammaproteobacteria</taxon>
        <taxon>Chromatiales</taxon>
        <taxon>Chromatiaceae</taxon>
        <taxon>Thiorhodococcus</taxon>
    </lineage>
</organism>
<evidence type="ECO:0000256" key="3">
    <source>
        <dbReference type="ARBA" id="ARBA00022989"/>
    </source>
</evidence>
<dbReference type="Pfam" id="PF04193">
    <property type="entry name" value="PQ-loop"/>
    <property type="match status" value="1"/>
</dbReference>